<dbReference type="InterPro" id="IPR000184">
    <property type="entry name" value="Bac_surfAg_D15"/>
</dbReference>
<evidence type="ECO:0000256" key="1">
    <source>
        <dbReference type="ARBA" id="ARBA00004370"/>
    </source>
</evidence>
<keyword evidence="6" id="KW-1185">Reference proteome</keyword>
<comment type="subcellular location">
    <subcellularLocation>
        <location evidence="1">Membrane</location>
    </subcellularLocation>
</comment>
<gene>
    <name evidence="5" type="ORF">JCM19235_5527</name>
</gene>
<name>A0A090RR43_9VIBR</name>
<evidence type="ECO:0000313" key="6">
    <source>
        <dbReference type="Proteomes" id="UP000029228"/>
    </source>
</evidence>
<dbReference type="EMBL" id="BBMR01000001">
    <property type="protein sequence ID" value="GAL16978.1"/>
    <property type="molecule type" value="Genomic_DNA"/>
</dbReference>
<keyword evidence="2" id="KW-0472">Membrane</keyword>
<feature type="domain" description="Bacterial surface antigen (D15)" evidence="4">
    <location>
        <begin position="152"/>
        <end position="348"/>
    </location>
</feature>
<evidence type="ECO:0000313" key="5">
    <source>
        <dbReference type="EMBL" id="GAL16978.1"/>
    </source>
</evidence>
<dbReference type="Pfam" id="PF01103">
    <property type="entry name" value="Omp85"/>
    <property type="match status" value="1"/>
</dbReference>
<sequence>MLNYLTSQGIRRTSFLSLLGLFSVSSWSVIAAEYKDHVDDKKSKVDSTSKTNEEKQGFIALPIPMSNPTLGTGVQLVGLYMHAKEPDSKAHNDTSGIIGMYTSTESWLVGAFHDGALKDDSVRYTGGIFHGDLKLKYYGDGNDPIFAGNPLKYDMKMSGVMLRALFQIFDSHWYIGPQYNYMQTDISFRELNEFWPEEERVKSGGLGAVIHYDTRDDNYYPTQGWYTQFSYMDYGQNWGGDGNYNIGKLSTSNYWSVRNDLVIASQLTGMTSGGDVPFYEKPTLQMRGFNHGRYRNDNIVQAQFEGRWTFLERFGLVGFVGLGKTAEAEQDILSQSTVVTKGVGLRWQPVEQKKMNIRLDVARGPEESTLHLSVGEAF</sequence>
<organism evidence="5 6">
    <name type="scientific">Vibrio maritimus</name>
    <dbReference type="NCBI Taxonomy" id="990268"/>
    <lineage>
        <taxon>Bacteria</taxon>
        <taxon>Pseudomonadati</taxon>
        <taxon>Pseudomonadota</taxon>
        <taxon>Gammaproteobacteria</taxon>
        <taxon>Vibrionales</taxon>
        <taxon>Vibrionaceae</taxon>
        <taxon>Vibrio</taxon>
    </lineage>
</organism>
<dbReference type="GO" id="GO:0019867">
    <property type="term" value="C:outer membrane"/>
    <property type="evidence" value="ECO:0007669"/>
    <property type="project" value="InterPro"/>
</dbReference>
<accession>A0A090RR43</accession>
<dbReference type="Gene3D" id="2.40.160.50">
    <property type="entry name" value="membrane protein fhac: a member of the omp85/tpsb transporter family"/>
    <property type="match status" value="1"/>
</dbReference>
<evidence type="ECO:0000259" key="4">
    <source>
        <dbReference type="Pfam" id="PF01103"/>
    </source>
</evidence>
<reference evidence="5 6" key="2">
    <citation type="submission" date="2014-09" db="EMBL/GenBank/DDBJ databases">
        <authorList>
            <consortium name="NBRP consortium"/>
            <person name="Sawabe T."/>
            <person name="Meirelles P."/>
            <person name="Nakanishi M."/>
            <person name="Sayaka M."/>
            <person name="Hattori M."/>
            <person name="Ohkuma M."/>
        </authorList>
    </citation>
    <scope>NUCLEOTIDE SEQUENCE [LARGE SCALE GENOMIC DNA]</scope>
    <source>
        <strain evidence="6">JCM19235</strain>
    </source>
</reference>
<protein>
    <submittedName>
        <fullName evidence="5">Outer membrane protein</fullName>
    </submittedName>
</protein>
<evidence type="ECO:0000256" key="2">
    <source>
        <dbReference type="ARBA" id="ARBA00023136"/>
    </source>
</evidence>
<feature type="signal peptide" evidence="3">
    <location>
        <begin position="1"/>
        <end position="31"/>
    </location>
</feature>
<keyword evidence="3" id="KW-0732">Signal</keyword>
<dbReference type="AlphaFoldDB" id="A0A090RR43"/>
<feature type="chain" id="PRO_5001864375" evidence="3">
    <location>
        <begin position="32"/>
        <end position="378"/>
    </location>
</feature>
<dbReference type="Proteomes" id="UP000029228">
    <property type="component" value="Unassembled WGS sequence"/>
</dbReference>
<evidence type="ECO:0000256" key="3">
    <source>
        <dbReference type="SAM" id="SignalP"/>
    </source>
</evidence>
<proteinExistence type="predicted"/>
<dbReference type="STRING" id="990268.JCM19235_5527"/>
<comment type="caution">
    <text evidence="5">The sequence shown here is derived from an EMBL/GenBank/DDBJ whole genome shotgun (WGS) entry which is preliminary data.</text>
</comment>
<reference evidence="5 6" key="1">
    <citation type="submission" date="2014-09" db="EMBL/GenBank/DDBJ databases">
        <title>Vibrio maritimus JCM 19235. (C45) whole genome shotgun sequence.</title>
        <authorList>
            <person name="Sawabe T."/>
            <person name="Meirelles P."/>
            <person name="Nakanishi M."/>
            <person name="Sayaka M."/>
            <person name="Hattori M."/>
            <person name="Ohkuma M."/>
        </authorList>
    </citation>
    <scope>NUCLEOTIDE SEQUENCE [LARGE SCALE GENOMIC DNA]</scope>
    <source>
        <strain evidence="6">JCM19235</strain>
    </source>
</reference>